<evidence type="ECO:0000313" key="9">
    <source>
        <dbReference type="EMBL" id="KAJ1198885.1"/>
    </source>
</evidence>
<keyword evidence="3" id="KW-0540">Nuclease</keyword>
<evidence type="ECO:0000256" key="7">
    <source>
        <dbReference type="SAM" id="MobiDB-lite"/>
    </source>
</evidence>
<evidence type="ECO:0000256" key="1">
    <source>
        <dbReference type="ARBA" id="ARBA00022679"/>
    </source>
</evidence>
<sequence>MAAFRTWQSQLKFSENRTPRLLFLPLLIPCQTILHALAACSRLSPKAALESSDWRCSCAREDSVPRCHNDKEAGACPMTLVFRVPGKLKSEDGLDPGAEDQDVEEPAETESGEPEDNERRSGDPGVPREAADPEEQERSEDTLRSHHVPGGAWLTKFAVRQATAAALPSPAALLTALTDRLSRQCVIATAPPSVRNLHVMARCEERDLTMCGEVCPRLTALLDRKSSSGAGVRLLVKCKALREAGEYAGGGVMLLQMKDRGEWVPIAYASRALTDEETRYAQIEKEALAIRCGHTFQVIMDRKLLVPLFASRTRSFLPRIERGAVQLQQYSFEVA</sequence>
<dbReference type="InterPro" id="IPR041373">
    <property type="entry name" value="RT_RNaseH"/>
</dbReference>
<dbReference type="GO" id="GO:0003964">
    <property type="term" value="F:RNA-directed DNA polymerase activity"/>
    <property type="evidence" value="ECO:0007669"/>
    <property type="project" value="UniProtKB-KW"/>
</dbReference>
<keyword evidence="5" id="KW-0378">Hydrolase</keyword>
<name>A0AAV7VF74_PLEWA</name>
<dbReference type="GO" id="GO:0016787">
    <property type="term" value="F:hydrolase activity"/>
    <property type="evidence" value="ECO:0007669"/>
    <property type="project" value="UniProtKB-KW"/>
</dbReference>
<protein>
    <recommendedName>
        <fullName evidence="8">Reverse transcriptase RNase H-like domain-containing protein</fullName>
    </recommendedName>
</protein>
<reference evidence="9" key="1">
    <citation type="journal article" date="2022" name="bioRxiv">
        <title>Sequencing and chromosome-scale assembly of the giantPleurodeles waltlgenome.</title>
        <authorList>
            <person name="Brown T."/>
            <person name="Elewa A."/>
            <person name="Iarovenko S."/>
            <person name="Subramanian E."/>
            <person name="Araus A.J."/>
            <person name="Petzold A."/>
            <person name="Susuki M."/>
            <person name="Suzuki K.-i.T."/>
            <person name="Hayashi T."/>
            <person name="Toyoda A."/>
            <person name="Oliveira C."/>
            <person name="Osipova E."/>
            <person name="Leigh N.D."/>
            <person name="Simon A."/>
            <person name="Yun M.H."/>
        </authorList>
    </citation>
    <scope>NUCLEOTIDE SEQUENCE</scope>
    <source>
        <strain evidence="9">20211129_DDA</strain>
        <tissue evidence="9">Liver</tissue>
    </source>
</reference>
<keyword evidence="2" id="KW-0548">Nucleotidyltransferase</keyword>
<evidence type="ECO:0000256" key="6">
    <source>
        <dbReference type="ARBA" id="ARBA00022918"/>
    </source>
</evidence>
<dbReference type="Proteomes" id="UP001066276">
    <property type="component" value="Chromosome 2_1"/>
</dbReference>
<evidence type="ECO:0000313" key="10">
    <source>
        <dbReference type="Proteomes" id="UP001066276"/>
    </source>
</evidence>
<feature type="compositionally biased region" description="Acidic residues" evidence="7">
    <location>
        <begin position="93"/>
        <end position="116"/>
    </location>
</feature>
<gene>
    <name evidence="9" type="ORF">NDU88_002724</name>
</gene>
<proteinExistence type="predicted"/>
<evidence type="ECO:0000256" key="4">
    <source>
        <dbReference type="ARBA" id="ARBA00022759"/>
    </source>
</evidence>
<dbReference type="Pfam" id="PF17917">
    <property type="entry name" value="RT_RNaseH"/>
    <property type="match status" value="1"/>
</dbReference>
<accession>A0AAV7VF74</accession>
<evidence type="ECO:0000256" key="3">
    <source>
        <dbReference type="ARBA" id="ARBA00022722"/>
    </source>
</evidence>
<keyword evidence="4" id="KW-0255">Endonuclease</keyword>
<dbReference type="GO" id="GO:0004519">
    <property type="term" value="F:endonuclease activity"/>
    <property type="evidence" value="ECO:0007669"/>
    <property type="project" value="UniProtKB-KW"/>
</dbReference>
<dbReference type="AlphaFoldDB" id="A0AAV7VF74"/>
<dbReference type="InterPro" id="IPR043502">
    <property type="entry name" value="DNA/RNA_pol_sf"/>
</dbReference>
<keyword evidence="6" id="KW-0695">RNA-directed DNA polymerase</keyword>
<organism evidence="9 10">
    <name type="scientific">Pleurodeles waltl</name>
    <name type="common">Iberian ribbed newt</name>
    <dbReference type="NCBI Taxonomy" id="8319"/>
    <lineage>
        <taxon>Eukaryota</taxon>
        <taxon>Metazoa</taxon>
        <taxon>Chordata</taxon>
        <taxon>Craniata</taxon>
        <taxon>Vertebrata</taxon>
        <taxon>Euteleostomi</taxon>
        <taxon>Amphibia</taxon>
        <taxon>Batrachia</taxon>
        <taxon>Caudata</taxon>
        <taxon>Salamandroidea</taxon>
        <taxon>Salamandridae</taxon>
        <taxon>Pleurodelinae</taxon>
        <taxon>Pleurodeles</taxon>
    </lineage>
</organism>
<feature type="domain" description="Reverse transcriptase RNase H-like" evidence="8">
    <location>
        <begin position="249"/>
        <end position="330"/>
    </location>
</feature>
<evidence type="ECO:0000256" key="5">
    <source>
        <dbReference type="ARBA" id="ARBA00022801"/>
    </source>
</evidence>
<comment type="caution">
    <text evidence="9">The sequence shown here is derived from an EMBL/GenBank/DDBJ whole genome shotgun (WGS) entry which is preliminary data.</text>
</comment>
<keyword evidence="10" id="KW-1185">Reference proteome</keyword>
<feature type="region of interest" description="Disordered" evidence="7">
    <location>
        <begin position="88"/>
        <end position="147"/>
    </location>
</feature>
<evidence type="ECO:0000256" key="2">
    <source>
        <dbReference type="ARBA" id="ARBA00022695"/>
    </source>
</evidence>
<dbReference type="EMBL" id="JANPWB010000003">
    <property type="protein sequence ID" value="KAJ1198885.1"/>
    <property type="molecule type" value="Genomic_DNA"/>
</dbReference>
<evidence type="ECO:0000259" key="8">
    <source>
        <dbReference type="Pfam" id="PF17917"/>
    </source>
</evidence>
<keyword evidence="1" id="KW-0808">Transferase</keyword>
<dbReference type="SUPFAM" id="SSF56672">
    <property type="entry name" value="DNA/RNA polymerases"/>
    <property type="match status" value="1"/>
</dbReference>